<evidence type="ECO:0000256" key="4">
    <source>
        <dbReference type="ARBA" id="ARBA00022670"/>
    </source>
</evidence>
<dbReference type="EMBL" id="QFGA01000001">
    <property type="protein sequence ID" value="TEB07312.1"/>
    <property type="molecule type" value="Genomic_DNA"/>
</dbReference>
<dbReference type="GO" id="GO:0008237">
    <property type="term" value="F:metallopeptidase activity"/>
    <property type="evidence" value="ECO:0007669"/>
    <property type="project" value="UniProtKB-KW"/>
</dbReference>
<dbReference type="InterPro" id="IPR008915">
    <property type="entry name" value="Peptidase_M50"/>
</dbReference>
<reference evidence="15 16" key="1">
    <citation type="journal article" date="2018" name="Environ. Microbiol.">
        <title>Novel energy conservation strategies and behaviour of Pelotomaculum schinkii driving syntrophic propionate catabolism.</title>
        <authorList>
            <person name="Hidalgo-Ahumada C.A.P."/>
            <person name="Nobu M.K."/>
            <person name="Narihiro T."/>
            <person name="Tamaki H."/>
            <person name="Liu W.T."/>
            <person name="Kamagata Y."/>
            <person name="Stams A.J.M."/>
            <person name="Imachi H."/>
            <person name="Sousa D.Z."/>
        </authorList>
    </citation>
    <scope>NUCLEOTIDE SEQUENCE [LARGE SCALE GENOMIC DNA]</scope>
    <source>
        <strain evidence="15 16">HH</strain>
    </source>
</reference>
<feature type="transmembrane region" description="Helical" evidence="13">
    <location>
        <begin position="84"/>
        <end position="105"/>
    </location>
</feature>
<dbReference type="Proteomes" id="UP000298324">
    <property type="component" value="Unassembled WGS sequence"/>
</dbReference>
<dbReference type="AlphaFoldDB" id="A0A4Y7RF22"/>
<keyword evidence="16" id="KW-1185">Reference proteome</keyword>
<dbReference type="SUPFAM" id="SSF54631">
    <property type="entry name" value="CBS-domain pair"/>
    <property type="match status" value="1"/>
</dbReference>
<dbReference type="GO" id="GO:0006508">
    <property type="term" value="P:proteolysis"/>
    <property type="evidence" value="ECO:0007669"/>
    <property type="project" value="UniProtKB-KW"/>
</dbReference>
<feature type="transmembrane region" description="Helical" evidence="13">
    <location>
        <begin position="159"/>
        <end position="181"/>
    </location>
</feature>
<comment type="similarity">
    <text evidence="3">Belongs to the peptidase M50B family.</text>
</comment>
<evidence type="ECO:0000256" key="2">
    <source>
        <dbReference type="ARBA" id="ARBA00004141"/>
    </source>
</evidence>
<accession>A0A4Y7RF22</accession>
<evidence type="ECO:0000313" key="15">
    <source>
        <dbReference type="EMBL" id="TEB07312.1"/>
    </source>
</evidence>
<evidence type="ECO:0000256" key="7">
    <source>
        <dbReference type="ARBA" id="ARBA00022801"/>
    </source>
</evidence>
<dbReference type="PANTHER" id="PTHR39188">
    <property type="entry name" value="MEMBRANE-ASSOCIATED ZINC METALLOPROTEASE M50B"/>
    <property type="match status" value="1"/>
</dbReference>
<evidence type="ECO:0000256" key="5">
    <source>
        <dbReference type="ARBA" id="ARBA00022692"/>
    </source>
</evidence>
<evidence type="ECO:0000259" key="14">
    <source>
        <dbReference type="PROSITE" id="PS51371"/>
    </source>
</evidence>
<keyword evidence="6" id="KW-0479">Metal-binding</keyword>
<comment type="cofactor">
    <cofactor evidence="1">
        <name>Zn(2+)</name>
        <dbReference type="ChEBI" id="CHEBI:29105"/>
    </cofactor>
</comment>
<feature type="transmembrane region" description="Helical" evidence="13">
    <location>
        <begin position="17"/>
        <end position="42"/>
    </location>
</feature>
<feature type="transmembrane region" description="Helical" evidence="13">
    <location>
        <begin position="117"/>
        <end position="138"/>
    </location>
</feature>
<name>A0A4Y7RF22_9FIRM</name>
<sequence>MKVGRINGVNINLNNGFLALLGLFFIAGVLGKGLIAFAVVLLHEMAHIAAARWFGVNVSDVELLPFGGVSRIGGEVVFDPSREVYVAAVGPATNLLLFGLGAALKNNGLWDNDLGPFFLQCNLMVAAFNLLPALPLDGGRVYRAYLARRIGFKKATYRAARWGQFWGAAIVLGGTAGLAAGMSGLDIMVTGLFLLYAATNEKSLASYHFIRHLAQKKKELASAGVLPGEPLVSFDTVRLGDIIRLFVPKRFHLVLLVDKDYQYRGVVSEAQIVDALLKDGIDSPVGRLLK</sequence>
<dbReference type="InterPro" id="IPR000644">
    <property type="entry name" value="CBS_dom"/>
</dbReference>
<evidence type="ECO:0000256" key="12">
    <source>
        <dbReference type="PROSITE-ProRule" id="PRU00703"/>
    </source>
</evidence>
<keyword evidence="12" id="KW-0129">CBS domain</keyword>
<dbReference type="CDD" id="cd06161">
    <property type="entry name" value="S2P-M50_SpoIVFB"/>
    <property type="match status" value="1"/>
</dbReference>
<dbReference type="PROSITE" id="PS51371">
    <property type="entry name" value="CBS"/>
    <property type="match status" value="1"/>
</dbReference>
<proteinExistence type="inferred from homology"/>
<organism evidence="15 16">
    <name type="scientific">Pelotomaculum schinkii</name>
    <dbReference type="NCBI Taxonomy" id="78350"/>
    <lineage>
        <taxon>Bacteria</taxon>
        <taxon>Bacillati</taxon>
        <taxon>Bacillota</taxon>
        <taxon>Clostridia</taxon>
        <taxon>Eubacteriales</taxon>
        <taxon>Desulfotomaculaceae</taxon>
        <taxon>Pelotomaculum</taxon>
    </lineage>
</organism>
<comment type="subcellular location">
    <subcellularLocation>
        <location evidence="2">Membrane</location>
        <topology evidence="2">Multi-pass membrane protein</topology>
    </subcellularLocation>
</comment>
<evidence type="ECO:0000256" key="6">
    <source>
        <dbReference type="ARBA" id="ARBA00022723"/>
    </source>
</evidence>
<keyword evidence="10 15" id="KW-0482">Metalloprotease</keyword>
<evidence type="ECO:0000256" key="1">
    <source>
        <dbReference type="ARBA" id="ARBA00001947"/>
    </source>
</evidence>
<keyword evidence="7" id="KW-0378">Hydrolase</keyword>
<comment type="caution">
    <text evidence="15">The sequence shown here is derived from an EMBL/GenBank/DDBJ whole genome shotgun (WGS) entry which is preliminary data.</text>
</comment>
<dbReference type="PANTHER" id="PTHR39188:SF3">
    <property type="entry name" value="STAGE IV SPORULATION PROTEIN FB"/>
    <property type="match status" value="1"/>
</dbReference>
<evidence type="ECO:0000256" key="8">
    <source>
        <dbReference type="ARBA" id="ARBA00022833"/>
    </source>
</evidence>
<keyword evidence="5 13" id="KW-0812">Transmembrane</keyword>
<evidence type="ECO:0000256" key="13">
    <source>
        <dbReference type="SAM" id="Phobius"/>
    </source>
</evidence>
<dbReference type="GO" id="GO:0016020">
    <property type="term" value="C:membrane"/>
    <property type="evidence" value="ECO:0007669"/>
    <property type="project" value="UniProtKB-SubCell"/>
</dbReference>
<evidence type="ECO:0000256" key="9">
    <source>
        <dbReference type="ARBA" id="ARBA00022989"/>
    </source>
</evidence>
<evidence type="ECO:0000256" key="3">
    <source>
        <dbReference type="ARBA" id="ARBA00007931"/>
    </source>
</evidence>
<keyword evidence="8" id="KW-0862">Zinc</keyword>
<keyword evidence="4 15" id="KW-0645">Protease</keyword>
<dbReference type="Pfam" id="PF02163">
    <property type="entry name" value="Peptidase_M50"/>
    <property type="match status" value="2"/>
</dbReference>
<dbReference type="GO" id="GO:0046872">
    <property type="term" value="F:metal ion binding"/>
    <property type="evidence" value="ECO:0007669"/>
    <property type="project" value="UniProtKB-KW"/>
</dbReference>
<evidence type="ECO:0000256" key="11">
    <source>
        <dbReference type="ARBA" id="ARBA00023136"/>
    </source>
</evidence>
<dbReference type="RefSeq" id="WP_190239239.1">
    <property type="nucleotide sequence ID" value="NZ_QFGA01000001.1"/>
</dbReference>
<protein>
    <submittedName>
        <fullName evidence="15">Putative zinc metalloprotease Rip3</fullName>
    </submittedName>
</protein>
<keyword evidence="11 13" id="KW-0472">Membrane</keyword>
<gene>
    <name evidence="15" type="primary">rip3</name>
    <name evidence="15" type="ORF">Psch_00859</name>
</gene>
<evidence type="ECO:0000256" key="10">
    <source>
        <dbReference type="ARBA" id="ARBA00023049"/>
    </source>
</evidence>
<feature type="domain" description="CBS" evidence="14">
    <location>
        <begin position="225"/>
        <end position="283"/>
    </location>
</feature>
<dbReference type="InterPro" id="IPR046342">
    <property type="entry name" value="CBS_dom_sf"/>
</dbReference>
<keyword evidence="9 13" id="KW-1133">Transmembrane helix</keyword>
<evidence type="ECO:0000313" key="16">
    <source>
        <dbReference type="Proteomes" id="UP000298324"/>
    </source>
</evidence>